<sequence length="340" mass="37061">MSKLKVGLLGYGGAGRVFHAPLIAAEPRLHLHRIGSRDFTNKTLPHGVTGAPIAEVIADPEVDLIVIATPNDSHASLAEQALRAGKHVIVDKPFTLNSNEAASVVAMAADTGKVLSIFQNRRWDGGFLTARKVFNDGHLGSINYGEFHFDRYSPAIKNRWREWERPGAGILYDLGPHLIDQIMCLFGNPDAVTTNVAHQRTGAQVEDFFHIILEFGPARIVAHASSLMPDHLPRISLFGEKSSFFQFGFDGQEAALKQGQHPGDEHWGATPNAELYLMDTDGARTDVPILPGQYEAFYENIADAICDGTELAVTGAQALNVMRVLDAAQLSAKSGHRIRL</sequence>
<dbReference type="GO" id="GO:0016491">
    <property type="term" value="F:oxidoreductase activity"/>
    <property type="evidence" value="ECO:0007669"/>
    <property type="project" value="UniProtKB-KW"/>
</dbReference>
<accession>A0A366WN65</accession>
<evidence type="ECO:0000313" key="6">
    <source>
        <dbReference type="Proteomes" id="UP000252706"/>
    </source>
</evidence>
<dbReference type="PANTHER" id="PTHR43708:SF5">
    <property type="entry name" value="CONSERVED EXPRESSED OXIDOREDUCTASE (EUROFUNG)-RELATED"/>
    <property type="match status" value="1"/>
</dbReference>
<feature type="domain" description="Gfo/Idh/MocA-like oxidoreductase C-terminal" evidence="4">
    <location>
        <begin position="135"/>
        <end position="339"/>
    </location>
</feature>
<dbReference type="Proteomes" id="UP000252706">
    <property type="component" value="Unassembled WGS sequence"/>
</dbReference>
<reference evidence="5 6" key="1">
    <citation type="submission" date="2018-07" db="EMBL/GenBank/DDBJ databases">
        <title>Modular assembly of carbohydrate-degrading microbial communities in the ocean.</title>
        <authorList>
            <person name="Enke T.N."/>
            <person name="Datta M.S."/>
            <person name="Schwartzman J.A."/>
            <person name="Cermak N."/>
            <person name="Schmitz D.A."/>
            <person name="Barrere J."/>
            <person name="Cordero O.X."/>
        </authorList>
    </citation>
    <scope>NUCLEOTIDE SEQUENCE [LARGE SCALE GENOMIC DNA]</scope>
    <source>
        <strain evidence="5 6">C3M10</strain>
    </source>
</reference>
<dbReference type="RefSeq" id="WP_113825066.1">
    <property type="nucleotide sequence ID" value="NZ_QOCE01000046.1"/>
</dbReference>
<evidence type="ECO:0000259" key="4">
    <source>
        <dbReference type="Pfam" id="PF02894"/>
    </source>
</evidence>
<dbReference type="InterPro" id="IPR004104">
    <property type="entry name" value="Gfo/Idh/MocA-like_OxRdtase_C"/>
</dbReference>
<name>A0A366WN65_9RHOB</name>
<dbReference type="EMBL" id="QOCE01000046">
    <property type="protein sequence ID" value="RBW51330.1"/>
    <property type="molecule type" value="Genomic_DNA"/>
</dbReference>
<comment type="caution">
    <text evidence="5">The sequence shown here is derived from an EMBL/GenBank/DDBJ whole genome shotgun (WGS) entry which is preliminary data.</text>
</comment>
<dbReference type="GO" id="GO:0000166">
    <property type="term" value="F:nucleotide binding"/>
    <property type="evidence" value="ECO:0007669"/>
    <property type="project" value="InterPro"/>
</dbReference>
<evidence type="ECO:0000259" key="3">
    <source>
        <dbReference type="Pfam" id="PF01408"/>
    </source>
</evidence>
<dbReference type="InterPro" id="IPR036291">
    <property type="entry name" value="NAD(P)-bd_dom_sf"/>
</dbReference>
<dbReference type="InterPro" id="IPR051317">
    <property type="entry name" value="Gfo/Idh/MocA_oxidoreduct"/>
</dbReference>
<feature type="domain" description="Gfo/Idh/MocA-like oxidoreductase N-terminal" evidence="3">
    <location>
        <begin position="4"/>
        <end position="117"/>
    </location>
</feature>
<evidence type="ECO:0000256" key="2">
    <source>
        <dbReference type="ARBA" id="ARBA00023002"/>
    </source>
</evidence>
<dbReference type="NCBIfam" id="NF008607">
    <property type="entry name" value="PRK11579.1"/>
    <property type="match status" value="1"/>
</dbReference>
<dbReference type="AlphaFoldDB" id="A0A366WN65"/>
<keyword evidence="2" id="KW-0560">Oxidoreductase</keyword>
<dbReference type="InterPro" id="IPR000683">
    <property type="entry name" value="Gfo/Idh/MocA-like_OxRdtase_N"/>
</dbReference>
<evidence type="ECO:0000313" key="5">
    <source>
        <dbReference type="EMBL" id="RBW51330.1"/>
    </source>
</evidence>
<dbReference type="Pfam" id="PF02894">
    <property type="entry name" value="GFO_IDH_MocA_C"/>
    <property type="match status" value="1"/>
</dbReference>
<protein>
    <submittedName>
        <fullName evidence="5">Oxidoreductase</fullName>
    </submittedName>
</protein>
<gene>
    <name evidence="5" type="ORF">DS909_19145</name>
</gene>
<organism evidence="5 6">
    <name type="scientific">Phaeobacter gallaeciensis</name>
    <dbReference type="NCBI Taxonomy" id="60890"/>
    <lineage>
        <taxon>Bacteria</taxon>
        <taxon>Pseudomonadati</taxon>
        <taxon>Pseudomonadota</taxon>
        <taxon>Alphaproteobacteria</taxon>
        <taxon>Rhodobacterales</taxon>
        <taxon>Roseobacteraceae</taxon>
        <taxon>Phaeobacter</taxon>
    </lineage>
</organism>
<dbReference type="Gene3D" id="3.30.360.10">
    <property type="entry name" value="Dihydrodipicolinate Reductase, domain 2"/>
    <property type="match status" value="1"/>
</dbReference>
<proteinExistence type="inferred from homology"/>
<dbReference type="PANTHER" id="PTHR43708">
    <property type="entry name" value="CONSERVED EXPRESSED OXIDOREDUCTASE (EUROFUNG)"/>
    <property type="match status" value="1"/>
</dbReference>
<dbReference type="SUPFAM" id="SSF51735">
    <property type="entry name" value="NAD(P)-binding Rossmann-fold domains"/>
    <property type="match status" value="1"/>
</dbReference>
<dbReference type="Gene3D" id="3.40.50.720">
    <property type="entry name" value="NAD(P)-binding Rossmann-like Domain"/>
    <property type="match status" value="1"/>
</dbReference>
<dbReference type="OrthoDB" id="9815825at2"/>
<evidence type="ECO:0000256" key="1">
    <source>
        <dbReference type="ARBA" id="ARBA00010928"/>
    </source>
</evidence>
<dbReference type="Pfam" id="PF01408">
    <property type="entry name" value="GFO_IDH_MocA"/>
    <property type="match status" value="1"/>
</dbReference>
<comment type="similarity">
    <text evidence="1">Belongs to the Gfo/Idh/MocA family.</text>
</comment>